<organism evidence="3 4">
    <name type="scientific">Actinospica acidithermotolerans</name>
    <dbReference type="NCBI Taxonomy" id="2828514"/>
    <lineage>
        <taxon>Bacteria</taxon>
        <taxon>Bacillati</taxon>
        <taxon>Actinomycetota</taxon>
        <taxon>Actinomycetes</taxon>
        <taxon>Catenulisporales</taxon>
        <taxon>Actinospicaceae</taxon>
        <taxon>Actinospica</taxon>
    </lineage>
</organism>
<dbReference type="PRINTS" id="PR00364">
    <property type="entry name" value="DISEASERSIST"/>
</dbReference>
<evidence type="ECO:0000259" key="2">
    <source>
        <dbReference type="Pfam" id="PF13401"/>
    </source>
</evidence>
<dbReference type="InterPro" id="IPR027417">
    <property type="entry name" value="P-loop_NTPase"/>
</dbReference>
<dbReference type="Pfam" id="PF13424">
    <property type="entry name" value="TPR_12"/>
    <property type="match status" value="1"/>
</dbReference>
<reference evidence="3" key="1">
    <citation type="submission" date="2021-04" db="EMBL/GenBank/DDBJ databases">
        <title>Genome based classification of Actinospica acidithermotolerans sp. nov., an actinobacterium isolated from an Indonesian hot spring.</title>
        <authorList>
            <person name="Kusuma A.B."/>
            <person name="Putra K.E."/>
            <person name="Nafisah S."/>
            <person name="Loh J."/>
            <person name="Nouioui I."/>
            <person name="Goodfellow M."/>
        </authorList>
    </citation>
    <scope>NUCLEOTIDE SEQUENCE</scope>
    <source>
        <strain evidence="3">MGRD01-02</strain>
    </source>
</reference>
<comment type="caution">
    <text evidence="3">The sequence shown here is derived from an EMBL/GenBank/DDBJ whole genome shotgun (WGS) entry which is preliminary data.</text>
</comment>
<protein>
    <submittedName>
        <fullName evidence="3">Tetratricopeptide repeat protein</fullName>
    </submittedName>
</protein>
<dbReference type="SMART" id="SM00028">
    <property type="entry name" value="TPR"/>
    <property type="match status" value="6"/>
</dbReference>
<dbReference type="Gene3D" id="3.40.50.300">
    <property type="entry name" value="P-loop containing nucleotide triphosphate hydrolases"/>
    <property type="match status" value="1"/>
</dbReference>
<sequence length="719" mass="77930">MIVVAGTAGAGKTALTMRLAHQLRERYPDGQLFVNLHGYDTGPPLAPARVLDRFLRALGVAPQAVPTELEERAELYRSLLAGRRMLVVLDNAATAGQIRPLLPGEPECLVLVTSRSRLSALAARDGAQRVPLGLLPEAEAVALVETSIAGRRGTDDPAQVAELARLCAYLPLALRIAAERAAARPWMPLRALIEDLRDESGLWDALTTEDGEEADAVRAVFAWSYRVLPPAAARAFRRLGLHPGPHFAVPAAAAVTDQQPDGVSALLDLLVGAHLLEQTGAQRYQFHDLLRAYAADQARREESPDEQRAALTRLAAWYLHSTLAALRAAGSFNPPQLGQLPESAITPMAFDTYDAALSWHRAEQANLLAVVRAAAAAGLDQLAWQLPAALHGLNVAHNPLDDWTQMATIGIDAAQRLGDRRAQALLHESLGIAHAAAGRLEPAAAEHRAALTLRSELADPPGVAASAHNLGLVHLQRRELDQALANFEQTLDFAKQPGNEAWQAPALCCLAYVHAEAGDLEPAARLAEQSLAELANRSAAAYLRVDPLLLLARIDRETSRYDRATAHLDQAAAVVEQLDHPALEHAVLLERAELARARGEHERALELYWQYQNQQRSVGDPTRQALAYDGAGLSLQALGRLEEAIEFHLAATLLNRHPVAPWQLSASLSHLADALERNAEIGRAEAARAEAYSLLEPFVDRRATALREHVRRLRQSPTA</sequence>
<dbReference type="PANTHER" id="PTHR47691">
    <property type="entry name" value="REGULATOR-RELATED"/>
    <property type="match status" value="1"/>
</dbReference>
<dbReference type="RefSeq" id="WP_212519311.1">
    <property type="nucleotide sequence ID" value="NZ_JAGSOH010000050.1"/>
</dbReference>
<dbReference type="InterPro" id="IPR049945">
    <property type="entry name" value="AAA_22"/>
</dbReference>
<proteinExistence type="predicted"/>
<dbReference type="PROSITE" id="PS50005">
    <property type="entry name" value="TPR"/>
    <property type="match status" value="1"/>
</dbReference>
<gene>
    <name evidence="3" type="ORF">KDK95_17775</name>
</gene>
<evidence type="ECO:0000256" key="1">
    <source>
        <dbReference type="PROSITE-ProRule" id="PRU00339"/>
    </source>
</evidence>
<dbReference type="Pfam" id="PF13401">
    <property type="entry name" value="AAA_22"/>
    <property type="match status" value="1"/>
</dbReference>
<evidence type="ECO:0000313" key="4">
    <source>
        <dbReference type="Proteomes" id="UP000676325"/>
    </source>
</evidence>
<dbReference type="InterPro" id="IPR011990">
    <property type="entry name" value="TPR-like_helical_dom_sf"/>
</dbReference>
<dbReference type="EMBL" id="JAGSOH010000050">
    <property type="protein sequence ID" value="MBR7828171.1"/>
    <property type="molecule type" value="Genomic_DNA"/>
</dbReference>
<feature type="domain" description="ORC1/DEAH AAA+ ATPase" evidence="2">
    <location>
        <begin position="1"/>
        <end position="93"/>
    </location>
</feature>
<keyword evidence="1" id="KW-0802">TPR repeat</keyword>
<name>A0A941EAY0_9ACTN</name>
<dbReference type="InterPro" id="IPR019734">
    <property type="entry name" value="TPR_rpt"/>
</dbReference>
<dbReference type="Gene3D" id="1.25.40.10">
    <property type="entry name" value="Tetratricopeptide repeat domain"/>
    <property type="match status" value="2"/>
</dbReference>
<keyword evidence="4" id="KW-1185">Reference proteome</keyword>
<accession>A0A941EAY0</accession>
<dbReference type="SUPFAM" id="SSF52540">
    <property type="entry name" value="P-loop containing nucleoside triphosphate hydrolases"/>
    <property type="match status" value="1"/>
</dbReference>
<dbReference type="PANTHER" id="PTHR47691:SF3">
    <property type="entry name" value="HTH-TYPE TRANSCRIPTIONAL REGULATOR RV0890C-RELATED"/>
    <property type="match status" value="1"/>
</dbReference>
<dbReference type="SUPFAM" id="SSF48452">
    <property type="entry name" value="TPR-like"/>
    <property type="match status" value="2"/>
</dbReference>
<dbReference type="GO" id="GO:0043531">
    <property type="term" value="F:ADP binding"/>
    <property type="evidence" value="ECO:0007669"/>
    <property type="project" value="InterPro"/>
</dbReference>
<evidence type="ECO:0000313" key="3">
    <source>
        <dbReference type="EMBL" id="MBR7828171.1"/>
    </source>
</evidence>
<feature type="repeat" description="TPR" evidence="1">
    <location>
        <begin position="464"/>
        <end position="497"/>
    </location>
</feature>
<dbReference type="Proteomes" id="UP000676325">
    <property type="component" value="Unassembled WGS sequence"/>
</dbReference>
<dbReference type="AlphaFoldDB" id="A0A941EAY0"/>